<dbReference type="Gene3D" id="1.10.3730.10">
    <property type="entry name" value="ProC C-terminal domain-like"/>
    <property type="match status" value="1"/>
</dbReference>
<proteinExistence type="inferred from homology"/>
<comment type="similarity">
    <text evidence="1">Belongs to the pyrroline-5-carboxylate reductase family.</text>
</comment>
<comment type="caution">
    <text evidence="5">The sequence shown here is derived from an EMBL/GenBank/DDBJ whole genome shotgun (WGS) entry which is preliminary data.</text>
</comment>
<keyword evidence="3" id="KW-0560">Oxidoreductase</keyword>
<dbReference type="HAMAP" id="MF_01925">
    <property type="entry name" value="P5C_reductase"/>
    <property type="match status" value="1"/>
</dbReference>
<organism evidence="5 6">
    <name type="scientific">Dioscorea zingiberensis</name>
    <dbReference type="NCBI Taxonomy" id="325984"/>
    <lineage>
        <taxon>Eukaryota</taxon>
        <taxon>Viridiplantae</taxon>
        <taxon>Streptophyta</taxon>
        <taxon>Embryophyta</taxon>
        <taxon>Tracheophyta</taxon>
        <taxon>Spermatophyta</taxon>
        <taxon>Magnoliopsida</taxon>
        <taxon>Liliopsida</taxon>
        <taxon>Dioscoreales</taxon>
        <taxon>Dioscoreaceae</taxon>
        <taxon>Dioscorea</taxon>
    </lineage>
</organism>
<dbReference type="InterPro" id="IPR053790">
    <property type="entry name" value="P5CR-like_CS"/>
</dbReference>
<evidence type="ECO:0000313" key="5">
    <source>
        <dbReference type="EMBL" id="KAJ0989695.1"/>
    </source>
</evidence>
<dbReference type="InterPro" id="IPR000304">
    <property type="entry name" value="Pyrroline-COOH_reductase"/>
</dbReference>
<dbReference type="SUPFAM" id="SSF48179">
    <property type="entry name" value="6-phosphogluconate dehydrogenase C-terminal domain-like"/>
    <property type="match status" value="1"/>
</dbReference>
<dbReference type="AlphaFoldDB" id="A0A9D5DFV5"/>
<evidence type="ECO:0000256" key="1">
    <source>
        <dbReference type="ARBA" id="ARBA00005525"/>
    </source>
</evidence>
<sequence>MCWPEWSGHQRIIRVMPNTPSAVGEAASASDTLYLVMCLGQMARKLDEERFSRLFKAIGKIWTADEKYFDAITGLSGSGPAYIYLAIEALADGGVAAGLPRELALGLASQTVLGAAAMVNQTGKHPGQLKDAVTSPAGTTIAGIQELEKGAFRSTLMSAVLAATKRCRELSQSKSL</sequence>
<dbReference type="Pfam" id="PF14748">
    <property type="entry name" value="P5CR_dimer"/>
    <property type="match status" value="1"/>
</dbReference>
<feature type="domain" description="Pyrroline-5-carboxylate reductase dimerisation" evidence="4">
    <location>
        <begin position="66"/>
        <end position="170"/>
    </location>
</feature>
<reference evidence="5" key="1">
    <citation type="submission" date="2021-03" db="EMBL/GenBank/DDBJ databases">
        <authorList>
            <person name="Li Z."/>
            <person name="Yang C."/>
        </authorList>
    </citation>
    <scope>NUCLEOTIDE SEQUENCE</scope>
    <source>
        <strain evidence="5">Dzin_1.0</strain>
        <tissue evidence="5">Leaf</tissue>
    </source>
</reference>
<dbReference type="Gene3D" id="3.40.50.720">
    <property type="entry name" value="NAD(P)-binding Rossmann-like Domain"/>
    <property type="match status" value="1"/>
</dbReference>
<name>A0A9D5DFV5_9LILI</name>
<dbReference type="InterPro" id="IPR029036">
    <property type="entry name" value="P5CR_dimer"/>
</dbReference>
<dbReference type="PANTHER" id="PTHR11645:SF0">
    <property type="entry name" value="PYRROLINE-5-CARBOXYLATE REDUCTASE 3"/>
    <property type="match status" value="1"/>
</dbReference>
<dbReference type="PANTHER" id="PTHR11645">
    <property type="entry name" value="PYRROLINE-5-CARBOXYLATE REDUCTASE"/>
    <property type="match status" value="1"/>
</dbReference>
<dbReference type="GO" id="GO:0004735">
    <property type="term" value="F:pyrroline-5-carboxylate reductase activity"/>
    <property type="evidence" value="ECO:0007669"/>
    <property type="project" value="InterPro"/>
</dbReference>
<dbReference type="FunFam" id="1.10.3730.10:FF:000001">
    <property type="entry name" value="Pyrroline-5-carboxylate reductase"/>
    <property type="match status" value="1"/>
</dbReference>
<accession>A0A9D5DFV5</accession>
<evidence type="ECO:0000313" key="6">
    <source>
        <dbReference type="Proteomes" id="UP001085076"/>
    </source>
</evidence>
<keyword evidence="6" id="KW-1185">Reference proteome</keyword>
<evidence type="ECO:0000259" key="4">
    <source>
        <dbReference type="Pfam" id="PF14748"/>
    </source>
</evidence>
<evidence type="ECO:0000256" key="3">
    <source>
        <dbReference type="ARBA" id="ARBA00023002"/>
    </source>
</evidence>
<keyword evidence="2" id="KW-0521">NADP</keyword>
<dbReference type="Proteomes" id="UP001085076">
    <property type="component" value="Miscellaneous, Linkage group lg01"/>
</dbReference>
<evidence type="ECO:0000256" key="2">
    <source>
        <dbReference type="ARBA" id="ARBA00022857"/>
    </source>
</evidence>
<dbReference type="InterPro" id="IPR008927">
    <property type="entry name" value="6-PGluconate_DH-like_C_sf"/>
</dbReference>
<dbReference type="EMBL" id="JAGGNH010000001">
    <property type="protein sequence ID" value="KAJ0989695.1"/>
    <property type="molecule type" value="Genomic_DNA"/>
</dbReference>
<dbReference type="PROSITE" id="PS00521">
    <property type="entry name" value="P5CR"/>
    <property type="match status" value="1"/>
</dbReference>
<gene>
    <name evidence="5" type="ORF">J5N97_008051</name>
</gene>
<dbReference type="GO" id="GO:0055129">
    <property type="term" value="P:L-proline biosynthetic process"/>
    <property type="evidence" value="ECO:0007669"/>
    <property type="project" value="TreeGrafter"/>
</dbReference>
<reference evidence="5" key="2">
    <citation type="journal article" date="2022" name="Hortic Res">
        <title>The genome of Dioscorea zingiberensis sheds light on the biosynthesis, origin and evolution of the medicinally important diosgenin saponins.</title>
        <authorList>
            <person name="Li Y."/>
            <person name="Tan C."/>
            <person name="Li Z."/>
            <person name="Guo J."/>
            <person name="Li S."/>
            <person name="Chen X."/>
            <person name="Wang C."/>
            <person name="Dai X."/>
            <person name="Yang H."/>
            <person name="Song W."/>
            <person name="Hou L."/>
            <person name="Xu J."/>
            <person name="Tong Z."/>
            <person name="Xu A."/>
            <person name="Yuan X."/>
            <person name="Wang W."/>
            <person name="Yang Q."/>
            <person name="Chen L."/>
            <person name="Sun Z."/>
            <person name="Wang K."/>
            <person name="Pan B."/>
            <person name="Chen J."/>
            <person name="Bao Y."/>
            <person name="Liu F."/>
            <person name="Qi X."/>
            <person name="Gang D.R."/>
            <person name="Wen J."/>
            <person name="Li J."/>
        </authorList>
    </citation>
    <scope>NUCLEOTIDE SEQUENCE</scope>
    <source>
        <strain evidence="5">Dzin_1.0</strain>
    </source>
</reference>
<dbReference type="OrthoDB" id="10263291at2759"/>
<protein>
    <recommendedName>
        <fullName evidence="4">Pyrroline-5-carboxylate reductase dimerisation domain-containing protein</fullName>
    </recommendedName>
</protein>